<evidence type="ECO:0000313" key="3">
    <source>
        <dbReference type="Proteomes" id="UP000638263"/>
    </source>
</evidence>
<comment type="caution">
    <text evidence="2">The sequence shown here is derived from an EMBL/GenBank/DDBJ whole genome shotgun (WGS) entry which is preliminary data.</text>
</comment>
<accession>A0A917RXB9</accession>
<dbReference type="Proteomes" id="UP000638263">
    <property type="component" value="Unassembled WGS sequence"/>
</dbReference>
<name>A0A917RXB9_9NOCA</name>
<dbReference type="EMBL" id="BMMH01000031">
    <property type="protein sequence ID" value="GGL42791.1"/>
    <property type="molecule type" value="Genomic_DNA"/>
</dbReference>
<gene>
    <name evidence="2" type="ORF">GCM10011588_66890</name>
</gene>
<feature type="compositionally biased region" description="Basic and acidic residues" evidence="1">
    <location>
        <begin position="8"/>
        <end position="27"/>
    </location>
</feature>
<organism evidence="2 3">
    <name type="scientific">Nocardia jinanensis</name>
    <dbReference type="NCBI Taxonomy" id="382504"/>
    <lineage>
        <taxon>Bacteria</taxon>
        <taxon>Bacillati</taxon>
        <taxon>Actinomycetota</taxon>
        <taxon>Actinomycetes</taxon>
        <taxon>Mycobacteriales</taxon>
        <taxon>Nocardiaceae</taxon>
        <taxon>Nocardia</taxon>
    </lineage>
</organism>
<sequence>MSEGETPEVPRRAHRRAGDPARLDRVFGEVLPSTTRDERDDGSESGTDGDDWLRSQVPPHHGGAG</sequence>
<feature type="compositionally biased region" description="Acidic residues" evidence="1">
    <location>
        <begin position="40"/>
        <end position="50"/>
    </location>
</feature>
<feature type="region of interest" description="Disordered" evidence="1">
    <location>
        <begin position="1"/>
        <end position="65"/>
    </location>
</feature>
<keyword evidence="3" id="KW-1185">Reference proteome</keyword>
<dbReference type="RefSeq" id="WP_058854577.1">
    <property type="nucleotide sequence ID" value="NZ_BMMH01000031.1"/>
</dbReference>
<evidence type="ECO:0000256" key="1">
    <source>
        <dbReference type="SAM" id="MobiDB-lite"/>
    </source>
</evidence>
<dbReference type="AlphaFoldDB" id="A0A917RXB9"/>
<reference evidence="2" key="1">
    <citation type="journal article" date="2014" name="Int. J. Syst. Evol. Microbiol.">
        <title>Complete genome sequence of Corynebacterium casei LMG S-19264T (=DSM 44701T), isolated from a smear-ripened cheese.</title>
        <authorList>
            <consortium name="US DOE Joint Genome Institute (JGI-PGF)"/>
            <person name="Walter F."/>
            <person name="Albersmeier A."/>
            <person name="Kalinowski J."/>
            <person name="Ruckert C."/>
        </authorList>
    </citation>
    <scope>NUCLEOTIDE SEQUENCE</scope>
    <source>
        <strain evidence="2">CGMCC 4.3508</strain>
    </source>
</reference>
<reference evidence="2" key="2">
    <citation type="submission" date="2020-09" db="EMBL/GenBank/DDBJ databases">
        <authorList>
            <person name="Sun Q."/>
            <person name="Zhou Y."/>
        </authorList>
    </citation>
    <scope>NUCLEOTIDE SEQUENCE</scope>
    <source>
        <strain evidence="2">CGMCC 4.3508</strain>
    </source>
</reference>
<proteinExistence type="predicted"/>
<protein>
    <submittedName>
        <fullName evidence="2">Uncharacterized protein</fullName>
    </submittedName>
</protein>
<evidence type="ECO:0000313" key="2">
    <source>
        <dbReference type="EMBL" id="GGL42791.1"/>
    </source>
</evidence>